<dbReference type="InterPro" id="IPR050402">
    <property type="entry name" value="OR51/52/56-like"/>
</dbReference>
<feature type="domain" description="G-protein coupled receptors family 1 profile" evidence="11">
    <location>
        <begin position="56"/>
        <end position="307"/>
    </location>
</feature>
<accession>A0AAW1BL59</accession>
<feature type="transmembrane region" description="Helical" evidence="10">
    <location>
        <begin position="256"/>
        <end position="277"/>
    </location>
</feature>
<evidence type="ECO:0000256" key="3">
    <source>
        <dbReference type="ARBA" id="ARBA00022692"/>
    </source>
</evidence>
<dbReference type="GO" id="GO:0004930">
    <property type="term" value="F:G protein-coupled receptor activity"/>
    <property type="evidence" value="ECO:0007669"/>
    <property type="project" value="UniProtKB-KW"/>
</dbReference>
<dbReference type="GO" id="GO:0005886">
    <property type="term" value="C:plasma membrane"/>
    <property type="evidence" value="ECO:0007669"/>
    <property type="project" value="TreeGrafter"/>
</dbReference>
<dbReference type="FunFam" id="1.20.1070.10:FF:000002">
    <property type="entry name" value="Olfactory receptor"/>
    <property type="match status" value="1"/>
</dbReference>
<proteinExistence type="predicted"/>
<keyword evidence="6" id="KW-0297">G-protein coupled receptor</keyword>
<gene>
    <name evidence="12" type="ORF">NXF25_011069</name>
</gene>
<feature type="transmembrane region" description="Helical" evidence="10">
    <location>
        <begin position="40"/>
        <end position="64"/>
    </location>
</feature>
<dbReference type="PRINTS" id="PR00237">
    <property type="entry name" value="GPCRRHODOPSN"/>
</dbReference>
<dbReference type="PANTHER" id="PTHR26450">
    <property type="entry name" value="OLFACTORY RECEPTOR 56B1-RELATED"/>
    <property type="match status" value="1"/>
</dbReference>
<dbReference type="InterPro" id="IPR017452">
    <property type="entry name" value="GPCR_Rhodpsn_7TM"/>
</dbReference>
<dbReference type="GO" id="GO:0071396">
    <property type="term" value="P:cellular response to lipid"/>
    <property type="evidence" value="ECO:0007669"/>
    <property type="project" value="UniProtKB-ARBA"/>
</dbReference>
<dbReference type="AlphaFoldDB" id="A0AAW1BL59"/>
<organism evidence="12 13">
    <name type="scientific">Crotalus adamanteus</name>
    <name type="common">Eastern diamondback rattlesnake</name>
    <dbReference type="NCBI Taxonomy" id="8729"/>
    <lineage>
        <taxon>Eukaryota</taxon>
        <taxon>Metazoa</taxon>
        <taxon>Chordata</taxon>
        <taxon>Craniata</taxon>
        <taxon>Vertebrata</taxon>
        <taxon>Euteleostomi</taxon>
        <taxon>Lepidosauria</taxon>
        <taxon>Squamata</taxon>
        <taxon>Bifurcata</taxon>
        <taxon>Unidentata</taxon>
        <taxon>Episquamata</taxon>
        <taxon>Toxicofera</taxon>
        <taxon>Serpentes</taxon>
        <taxon>Colubroidea</taxon>
        <taxon>Viperidae</taxon>
        <taxon>Crotalinae</taxon>
        <taxon>Crotalus</taxon>
    </lineage>
</organism>
<feature type="transmembrane region" description="Helical" evidence="10">
    <location>
        <begin position="155"/>
        <end position="178"/>
    </location>
</feature>
<feature type="transmembrane region" description="Helical" evidence="10">
    <location>
        <begin position="113"/>
        <end position="135"/>
    </location>
</feature>
<evidence type="ECO:0000256" key="9">
    <source>
        <dbReference type="ARBA" id="ARBA00023224"/>
    </source>
</evidence>
<feature type="transmembrane region" description="Helical" evidence="10">
    <location>
        <begin position="76"/>
        <end position="101"/>
    </location>
</feature>
<evidence type="ECO:0000256" key="10">
    <source>
        <dbReference type="SAM" id="Phobius"/>
    </source>
</evidence>
<evidence type="ECO:0000256" key="8">
    <source>
        <dbReference type="ARBA" id="ARBA00023170"/>
    </source>
</evidence>
<comment type="caution">
    <text evidence="12">The sequence shown here is derived from an EMBL/GenBank/DDBJ whole genome shotgun (WGS) entry which is preliminary data.</text>
</comment>
<evidence type="ECO:0000256" key="6">
    <source>
        <dbReference type="ARBA" id="ARBA00023040"/>
    </source>
</evidence>
<evidence type="ECO:0000256" key="5">
    <source>
        <dbReference type="ARBA" id="ARBA00022989"/>
    </source>
</evidence>
<keyword evidence="8 12" id="KW-0675">Receptor</keyword>
<evidence type="ECO:0000256" key="2">
    <source>
        <dbReference type="ARBA" id="ARBA00022606"/>
    </source>
</evidence>
<evidence type="ECO:0000313" key="13">
    <source>
        <dbReference type="Proteomes" id="UP001474421"/>
    </source>
</evidence>
<dbReference type="CDD" id="cd15222">
    <property type="entry name" value="7tmA_OR51-like"/>
    <property type="match status" value="1"/>
</dbReference>
<keyword evidence="4" id="KW-0552">Olfaction</keyword>
<dbReference type="EMBL" id="JAOTOJ010000004">
    <property type="protein sequence ID" value="KAK9402713.1"/>
    <property type="molecule type" value="Genomic_DNA"/>
</dbReference>
<dbReference type="Gene3D" id="1.20.1070.10">
    <property type="entry name" value="Rhodopsin 7-helix transmembrane proteins"/>
    <property type="match status" value="1"/>
</dbReference>
<dbReference type="InterPro" id="IPR000276">
    <property type="entry name" value="GPCR_Rhodpsn"/>
</dbReference>
<keyword evidence="13" id="KW-1185">Reference proteome</keyword>
<evidence type="ECO:0000256" key="7">
    <source>
        <dbReference type="ARBA" id="ARBA00023136"/>
    </source>
</evidence>
<comment type="subcellular location">
    <subcellularLocation>
        <location evidence="1">Membrane</location>
        <topology evidence="1">Multi-pass membrane protein</topology>
    </subcellularLocation>
</comment>
<feature type="transmembrane region" description="Helical" evidence="10">
    <location>
        <begin position="211"/>
        <end position="236"/>
    </location>
</feature>
<keyword evidence="5 10" id="KW-1133">Transmembrane helix</keyword>
<dbReference type="InterPro" id="IPR000725">
    <property type="entry name" value="Olfact_rcpt"/>
</dbReference>
<evidence type="ECO:0000256" key="1">
    <source>
        <dbReference type="ARBA" id="ARBA00004141"/>
    </source>
</evidence>
<dbReference type="PROSITE" id="PS50262">
    <property type="entry name" value="G_PROTEIN_RECEP_F1_2"/>
    <property type="match status" value="1"/>
</dbReference>
<name>A0AAW1BL59_CROAD</name>
<keyword evidence="2" id="KW-0716">Sensory transduction</keyword>
<dbReference type="PANTHER" id="PTHR26450:SF104">
    <property type="entry name" value="OLFACTORY RECEPTOR"/>
    <property type="match status" value="1"/>
</dbReference>
<reference evidence="12 13" key="1">
    <citation type="journal article" date="2024" name="Proc. Natl. Acad. Sci. U.S.A.">
        <title>The genetic regulatory architecture and epigenomic basis for age-related changes in rattlesnake venom.</title>
        <authorList>
            <person name="Hogan M.P."/>
            <person name="Holding M.L."/>
            <person name="Nystrom G.S."/>
            <person name="Colston T.J."/>
            <person name="Bartlett D.A."/>
            <person name="Mason A.J."/>
            <person name="Ellsworth S.A."/>
            <person name="Rautsaw R.M."/>
            <person name="Lawrence K.C."/>
            <person name="Strickland J.L."/>
            <person name="He B."/>
            <person name="Fraser P."/>
            <person name="Margres M.J."/>
            <person name="Gilbert D.M."/>
            <person name="Gibbs H.L."/>
            <person name="Parkinson C.L."/>
            <person name="Rokyta D.R."/>
        </authorList>
    </citation>
    <scope>NUCLEOTIDE SEQUENCE [LARGE SCALE GENOMIC DNA]</scope>
    <source>
        <strain evidence="12">DRR0105</strain>
    </source>
</reference>
<dbReference type="SUPFAM" id="SSF81321">
    <property type="entry name" value="Family A G protein-coupled receptor-like"/>
    <property type="match status" value="1"/>
</dbReference>
<dbReference type="GO" id="GO:0004984">
    <property type="term" value="F:olfactory receptor activity"/>
    <property type="evidence" value="ECO:0007669"/>
    <property type="project" value="InterPro"/>
</dbReference>
<dbReference type="PRINTS" id="PR00245">
    <property type="entry name" value="OLFACTORYR"/>
</dbReference>
<keyword evidence="9" id="KW-0807">Transducer</keyword>
<evidence type="ECO:0000259" key="11">
    <source>
        <dbReference type="PROSITE" id="PS50262"/>
    </source>
</evidence>
<feature type="transmembrane region" description="Helical" evidence="10">
    <location>
        <begin position="289"/>
        <end position="309"/>
    </location>
</feature>
<protein>
    <submittedName>
        <fullName evidence="12">Olfactory receptor</fullName>
    </submittedName>
</protein>
<keyword evidence="7 10" id="KW-0472">Membrane</keyword>
<sequence length="331" mass="37220">MAVSDVPVGSVSAVTVFNNSSLNLPTFVLTGIPGMEAKNAWMAFLLFVLSVSTLLGNSLILFVIKSDRSLQEPMYIFLSILACSDLGLSLSTFPTMLSVYWLDSKDIPFNACITQMFFIHAFHWLESGILVAMAFDRLVAIREPLRYRTLFPNTVVAKMGVATAVRCISVSFPVPFLIKRLRFCKSRRLSHTYCLHPDVMKLACTDIKVNILYGVVIIIFTLGLDVVIILASYVVILKTVLGMASRQGRLKALNTCVSHVCAILIFYIPMICVSLLHRYGNHQHPLLPLLMANIYIVVPPLLNPIVYSLKTQQIRKRMYNIFARKKSRILW</sequence>
<keyword evidence="3 10" id="KW-0812">Transmembrane</keyword>
<evidence type="ECO:0000313" key="12">
    <source>
        <dbReference type="EMBL" id="KAK9402713.1"/>
    </source>
</evidence>
<dbReference type="Pfam" id="PF13853">
    <property type="entry name" value="7tm_4"/>
    <property type="match status" value="1"/>
</dbReference>
<evidence type="ECO:0000256" key="4">
    <source>
        <dbReference type="ARBA" id="ARBA00022725"/>
    </source>
</evidence>
<dbReference type="Proteomes" id="UP001474421">
    <property type="component" value="Unassembled WGS sequence"/>
</dbReference>